<protein>
    <submittedName>
        <fullName evidence="2">Thiol-disulfide interchange protein DsbD-like protein</fullName>
    </submittedName>
</protein>
<evidence type="ECO:0000256" key="1">
    <source>
        <dbReference type="SAM" id="Phobius"/>
    </source>
</evidence>
<keyword evidence="1" id="KW-0812">Transmembrane</keyword>
<dbReference type="EMBL" id="ADVG01000001">
    <property type="protein sequence ID" value="EFH89343.1"/>
    <property type="molecule type" value="Genomic_DNA"/>
</dbReference>
<evidence type="ECO:0000313" key="3">
    <source>
        <dbReference type="Proteomes" id="UP000004508"/>
    </source>
</evidence>
<keyword evidence="1" id="KW-1133">Transmembrane helix</keyword>
<comment type="caution">
    <text evidence="2">The sequence shown here is derived from an EMBL/GenBank/DDBJ whole genome shotgun (WGS) entry which is preliminary data.</text>
</comment>
<proteinExistence type="predicted"/>
<sequence>MGVGLTVVIFLGLCVAVWSMRLRGCAYGCAWMTLGALMVVAAYLFSTGVLRV</sequence>
<accession>D6TIT6</accession>
<reference evidence="2 3" key="1">
    <citation type="journal article" date="2011" name="Stand. Genomic Sci.">
        <title>Non-contiguous finished genome sequence and contextual data of the filamentous soil bacterium Ktedonobacter racemifer type strain (SOSP1-21).</title>
        <authorList>
            <person name="Chang Y.J."/>
            <person name="Land M."/>
            <person name="Hauser L."/>
            <person name="Chertkov O."/>
            <person name="Del Rio T.G."/>
            <person name="Nolan M."/>
            <person name="Copeland A."/>
            <person name="Tice H."/>
            <person name="Cheng J.F."/>
            <person name="Lucas S."/>
            <person name="Han C."/>
            <person name="Goodwin L."/>
            <person name="Pitluck S."/>
            <person name="Ivanova N."/>
            <person name="Ovchinikova G."/>
            <person name="Pati A."/>
            <person name="Chen A."/>
            <person name="Palaniappan K."/>
            <person name="Mavromatis K."/>
            <person name="Liolios K."/>
            <person name="Brettin T."/>
            <person name="Fiebig A."/>
            <person name="Rohde M."/>
            <person name="Abt B."/>
            <person name="Goker M."/>
            <person name="Detter J.C."/>
            <person name="Woyke T."/>
            <person name="Bristow J."/>
            <person name="Eisen J.A."/>
            <person name="Markowitz V."/>
            <person name="Hugenholtz P."/>
            <person name="Kyrpides N.C."/>
            <person name="Klenk H.P."/>
            <person name="Lapidus A."/>
        </authorList>
    </citation>
    <scope>NUCLEOTIDE SEQUENCE [LARGE SCALE GENOMIC DNA]</scope>
    <source>
        <strain evidence="3">DSM 44963</strain>
    </source>
</reference>
<organism evidence="2 3">
    <name type="scientific">Ktedonobacter racemifer DSM 44963</name>
    <dbReference type="NCBI Taxonomy" id="485913"/>
    <lineage>
        <taxon>Bacteria</taxon>
        <taxon>Bacillati</taxon>
        <taxon>Chloroflexota</taxon>
        <taxon>Ktedonobacteria</taxon>
        <taxon>Ktedonobacterales</taxon>
        <taxon>Ktedonobacteraceae</taxon>
        <taxon>Ktedonobacter</taxon>
    </lineage>
</organism>
<keyword evidence="1" id="KW-0472">Membrane</keyword>
<dbReference type="STRING" id="485913.Krac_10893"/>
<dbReference type="Proteomes" id="UP000004508">
    <property type="component" value="Unassembled WGS sequence"/>
</dbReference>
<evidence type="ECO:0000313" key="2">
    <source>
        <dbReference type="EMBL" id="EFH89343.1"/>
    </source>
</evidence>
<feature type="transmembrane region" description="Helical" evidence="1">
    <location>
        <begin position="29"/>
        <end position="50"/>
    </location>
</feature>
<gene>
    <name evidence="2" type="ORF">Krac_10893</name>
</gene>
<keyword evidence="3" id="KW-1185">Reference proteome</keyword>
<dbReference type="InParanoid" id="D6TIT6"/>
<name>D6TIT6_KTERA</name>
<dbReference type="AlphaFoldDB" id="D6TIT6"/>